<evidence type="ECO:0000313" key="3">
    <source>
        <dbReference type="Proteomes" id="UP000031967"/>
    </source>
</evidence>
<dbReference type="InterPro" id="IPR053707">
    <property type="entry name" value="UPF0637_domain_sf"/>
</dbReference>
<dbReference type="RefSeq" id="WP_041047277.1">
    <property type="nucleotide sequence ID" value="NZ_JXAK01000012.1"/>
</dbReference>
<proteinExistence type="inferred from homology"/>
<dbReference type="HAMAP" id="MF_01851">
    <property type="entry name" value="UPF0637"/>
    <property type="match status" value="1"/>
</dbReference>
<accession>A0ABR5AJG9</accession>
<protein>
    <recommendedName>
        <fullName evidence="1">UPF0637 protein SD70_09195</fullName>
    </recommendedName>
</protein>
<dbReference type="PIRSF" id="PIRSF021332">
    <property type="entry name" value="DUF1054"/>
    <property type="match status" value="1"/>
</dbReference>
<gene>
    <name evidence="2" type="ORF">SD70_09195</name>
</gene>
<sequence>MVQASTALAEAPFAGFAATDFETFRIDGLEPRMEAIRTRIQPKFRALAAELQDELSLLTGSEQFLHIARHARRKVNAPVDTWMAFAHDKRGYKQHPHFQIGLFDDRVFVWLAFIYELPDKKRIAERLLARTDDVLAAVRNGFALSFDHMRKDAVRAEELGRDGWIAAVERFRDVKKAELLIGRVIASDDPTAGDGKAFLALAKTTFSALAPIYRLARG</sequence>
<evidence type="ECO:0000256" key="1">
    <source>
        <dbReference type="HAMAP-Rule" id="MF_01851"/>
    </source>
</evidence>
<organism evidence="2 3">
    <name type="scientific">Gordoniibacillus kamchatkensis</name>
    <dbReference type="NCBI Taxonomy" id="1590651"/>
    <lineage>
        <taxon>Bacteria</taxon>
        <taxon>Bacillati</taxon>
        <taxon>Bacillota</taxon>
        <taxon>Bacilli</taxon>
        <taxon>Bacillales</taxon>
        <taxon>Paenibacillaceae</taxon>
        <taxon>Gordoniibacillus</taxon>
    </lineage>
</organism>
<dbReference type="EMBL" id="JXAK01000012">
    <property type="protein sequence ID" value="KIL41186.1"/>
    <property type="molecule type" value="Genomic_DNA"/>
</dbReference>
<dbReference type="SUPFAM" id="SSF142913">
    <property type="entry name" value="YktB/PF0168-like"/>
    <property type="match status" value="1"/>
</dbReference>
<name>A0ABR5AJG9_9BACL</name>
<dbReference type="InterPro" id="IPR009403">
    <property type="entry name" value="UPF0637"/>
</dbReference>
<dbReference type="Pfam" id="PF06335">
    <property type="entry name" value="DUF1054"/>
    <property type="match status" value="1"/>
</dbReference>
<dbReference type="Gene3D" id="3.30.930.20">
    <property type="entry name" value="Protein of unknown function DUF1054"/>
    <property type="match status" value="1"/>
</dbReference>
<comment type="similarity">
    <text evidence="1">Belongs to the UPF0637 family.</text>
</comment>
<comment type="caution">
    <text evidence="2">The sequence shown here is derived from an EMBL/GenBank/DDBJ whole genome shotgun (WGS) entry which is preliminary data.</text>
</comment>
<keyword evidence="3" id="KW-1185">Reference proteome</keyword>
<reference evidence="2 3" key="1">
    <citation type="submission" date="2014-12" db="EMBL/GenBank/DDBJ databases">
        <title>Draft genome sequence of Paenibacillus kamchatkensis strain B-2647.</title>
        <authorList>
            <person name="Karlyshev A.V."/>
            <person name="Kudryashova E.B."/>
        </authorList>
    </citation>
    <scope>NUCLEOTIDE SEQUENCE [LARGE SCALE GENOMIC DNA]</scope>
    <source>
        <strain evidence="2 3">VKM B-2647</strain>
    </source>
</reference>
<dbReference type="Proteomes" id="UP000031967">
    <property type="component" value="Unassembled WGS sequence"/>
</dbReference>
<evidence type="ECO:0000313" key="2">
    <source>
        <dbReference type="EMBL" id="KIL41186.1"/>
    </source>
</evidence>